<evidence type="ECO:0000256" key="2">
    <source>
        <dbReference type="ARBA" id="ARBA00005779"/>
    </source>
</evidence>
<feature type="transmembrane region" description="Helical" evidence="7">
    <location>
        <begin position="80"/>
        <end position="102"/>
    </location>
</feature>
<proteinExistence type="inferred from homology"/>
<keyword evidence="5 7" id="KW-1133">Transmembrane helix</keyword>
<feature type="transmembrane region" description="Helical" evidence="7">
    <location>
        <begin position="114"/>
        <end position="134"/>
    </location>
</feature>
<evidence type="ECO:0000256" key="5">
    <source>
        <dbReference type="ARBA" id="ARBA00022989"/>
    </source>
</evidence>
<comment type="similarity">
    <text evidence="2">Belongs to the UPF0719 family.</text>
</comment>
<keyword evidence="3" id="KW-1003">Cell membrane</keyword>
<comment type="subcellular location">
    <subcellularLocation>
        <location evidence="1">Cell membrane</location>
        <topology evidence="1">Multi-pass membrane protein</topology>
    </subcellularLocation>
</comment>
<keyword evidence="4 7" id="KW-0812">Transmembrane</keyword>
<dbReference type="PANTHER" id="PTHR40043:SF1">
    <property type="entry name" value="UPF0719 INNER MEMBRANE PROTEIN YJFL"/>
    <property type="match status" value="1"/>
</dbReference>
<feature type="transmembrane region" description="Helical" evidence="7">
    <location>
        <begin position="14"/>
        <end position="32"/>
    </location>
</feature>
<keyword evidence="9" id="KW-1185">Reference proteome</keyword>
<reference evidence="8 9" key="1">
    <citation type="submission" date="2020-08" db="EMBL/GenBank/DDBJ databases">
        <title>Oceanospirillum sp. nov. isolated from marine sediment.</title>
        <authorList>
            <person name="Ji X."/>
        </authorList>
    </citation>
    <scope>NUCLEOTIDE SEQUENCE [LARGE SCALE GENOMIC DNA]</scope>
    <source>
        <strain evidence="8 9">D5</strain>
    </source>
</reference>
<dbReference type="InterPro" id="IPR007140">
    <property type="entry name" value="DUF350"/>
</dbReference>
<name>A0A839IT49_9GAMM</name>
<dbReference type="AlphaFoldDB" id="A0A839IT49"/>
<gene>
    <name evidence="8" type="ORF">H4O21_14605</name>
</gene>
<evidence type="ECO:0000256" key="1">
    <source>
        <dbReference type="ARBA" id="ARBA00004651"/>
    </source>
</evidence>
<sequence length="138" mass="14914">MDIVTASLSGLFDFAVYFTLSLAALLAFKLIYTRITPHDEWYLIKEKQNTAAAWAFGGAILGFSIALASAASNSVGLADFIIWAIVALIAQLIAFAIIRFGFMPRIVERIEQDEAPAGIMLCLTSVSIGILNAACMTY</sequence>
<dbReference type="Pfam" id="PF03994">
    <property type="entry name" value="DUF350"/>
    <property type="match status" value="1"/>
</dbReference>
<evidence type="ECO:0000256" key="6">
    <source>
        <dbReference type="ARBA" id="ARBA00023136"/>
    </source>
</evidence>
<evidence type="ECO:0000313" key="9">
    <source>
        <dbReference type="Proteomes" id="UP000565262"/>
    </source>
</evidence>
<evidence type="ECO:0000256" key="7">
    <source>
        <dbReference type="SAM" id="Phobius"/>
    </source>
</evidence>
<evidence type="ECO:0000313" key="8">
    <source>
        <dbReference type="EMBL" id="MBB1487834.1"/>
    </source>
</evidence>
<dbReference type="EMBL" id="JACJFM010000019">
    <property type="protein sequence ID" value="MBB1487834.1"/>
    <property type="molecule type" value="Genomic_DNA"/>
</dbReference>
<accession>A0A839IT49</accession>
<dbReference type="Proteomes" id="UP000565262">
    <property type="component" value="Unassembled WGS sequence"/>
</dbReference>
<comment type="caution">
    <text evidence="8">The sequence shown here is derived from an EMBL/GenBank/DDBJ whole genome shotgun (WGS) entry which is preliminary data.</text>
</comment>
<evidence type="ECO:0000256" key="3">
    <source>
        <dbReference type="ARBA" id="ARBA00022475"/>
    </source>
</evidence>
<organism evidence="8 9">
    <name type="scientific">Oceanospirillum sediminis</name>
    <dbReference type="NCBI Taxonomy" id="2760088"/>
    <lineage>
        <taxon>Bacteria</taxon>
        <taxon>Pseudomonadati</taxon>
        <taxon>Pseudomonadota</taxon>
        <taxon>Gammaproteobacteria</taxon>
        <taxon>Oceanospirillales</taxon>
        <taxon>Oceanospirillaceae</taxon>
        <taxon>Oceanospirillum</taxon>
    </lineage>
</organism>
<dbReference type="GO" id="GO:0005886">
    <property type="term" value="C:plasma membrane"/>
    <property type="evidence" value="ECO:0007669"/>
    <property type="project" value="UniProtKB-SubCell"/>
</dbReference>
<dbReference type="PANTHER" id="PTHR40043">
    <property type="entry name" value="UPF0719 INNER MEMBRANE PROTEIN YJFL"/>
    <property type="match status" value="1"/>
</dbReference>
<dbReference type="RefSeq" id="WP_182809609.1">
    <property type="nucleotide sequence ID" value="NZ_JACJFM010000019.1"/>
</dbReference>
<keyword evidence="6 7" id="KW-0472">Membrane</keyword>
<protein>
    <submittedName>
        <fullName evidence="8">DUF350 domain-containing protein</fullName>
    </submittedName>
</protein>
<feature type="transmembrane region" description="Helical" evidence="7">
    <location>
        <begin position="53"/>
        <end position="74"/>
    </location>
</feature>
<evidence type="ECO:0000256" key="4">
    <source>
        <dbReference type="ARBA" id="ARBA00022692"/>
    </source>
</evidence>